<proteinExistence type="predicted"/>
<protein>
    <submittedName>
        <fullName evidence="2">Uncharacterized protein</fullName>
    </submittedName>
</protein>
<dbReference type="AlphaFoldDB" id="A0A9P1IRW2"/>
<sequence>MDTIRYHKEINGIKSYFFSPLLRYIFINEQKLIENKKVNQFAAFILGLTDNFPTADDFERILTRANPNNYELITEIDRFLLFGNDYLEITQILVEKLTANGINHDVYTCRFNAKDSAGFKEDFEKLVRKSVIGKVKGSQFLRSLQSIMMAESGCARFAAISDLCIHDFDWDAYVYLKLFFSEKEEEIKLIRDRIIEKIKGKHDGLVDIWEKAELARSLKKSMAEIIEKVLPTIIEQILPIVERENEYALIQLAGLTSQIFYFFVRAILDGELDLVEDIYKKIPESIRRLMFPGLIRSIVKPSITFVTYFSQFFISIPGNPLKLAEIEVELFKMLDKPWKRDALLKIVYDFKAAISRNPFGCAVFLGGHERSQILLAFDFVSEAVLNFGGEFDFLWMHFNVKSMIIKKMKGETASTAAAKEYLAKLVRGLEKKPFPPCDPSLFISKFENNEKALPGIDDAPLHFPNNNLPAKIIPPNASLQKRDPRIPKPKNYHPCVMKMVAGNKFGPPGGFQKTGTFERFGKIPKKKEKTGSDEISAAGSKAAT</sequence>
<organism evidence="2 3">
    <name type="scientific">Caenorhabditis angaria</name>
    <dbReference type="NCBI Taxonomy" id="860376"/>
    <lineage>
        <taxon>Eukaryota</taxon>
        <taxon>Metazoa</taxon>
        <taxon>Ecdysozoa</taxon>
        <taxon>Nematoda</taxon>
        <taxon>Chromadorea</taxon>
        <taxon>Rhabditida</taxon>
        <taxon>Rhabditina</taxon>
        <taxon>Rhabditomorpha</taxon>
        <taxon>Rhabditoidea</taxon>
        <taxon>Rhabditidae</taxon>
        <taxon>Peloderinae</taxon>
        <taxon>Caenorhabditis</taxon>
    </lineage>
</organism>
<evidence type="ECO:0000313" key="2">
    <source>
        <dbReference type="EMBL" id="CAI5450165.1"/>
    </source>
</evidence>
<reference evidence="2" key="1">
    <citation type="submission" date="2022-11" db="EMBL/GenBank/DDBJ databases">
        <authorList>
            <person name="Kikuchi T."/>
        </authorList>
    </citation>
    <scope>NUCLEOTIDE SEQUENCE</scope>
    <source>
        <strain evidence="2">PS1010</strain>
    </source>
</reference>
<dbReference type="EMBL" id="CANHGI010000005">
    <property type="protein sequence ID" value="CAI5450165.1"/>
    <property type="molecule type" value="Genomic_DNA"/>
</dbReference>
<dbReference type="Proteomes" id="UP001152747">
    <property type="component" value="Unassembled WGS sequence"/>
</dbReference>
<accession>A0A9P1IRW2</accession>
<name>A0A9P1IRW2_9PELO</name>
<comment type="caution">
    <text evidence="2">The sequence shown here is derived from an EMBL/GenBank/DDBJ whole genome shotgun (WGS) entry which is preliminary data.</text>
</comment>
<feature type="region of interest" description="Disordered" evidence="1">
    <location>
        <begin position="522"/>
        <end position="544"/>
    </location>
</feature>
<evidence type="ECO:0000256" key="1">
    <source>
        <dbReference type="SAM" id="MobiDB-lite"/>
    </source>
</evidence>
<keyword evidence="3" id="KW-1185">Reference proteome</keyword>
<gene>
    <name evidence="2" type="ORF">CAMP_LOCUS12802</name>
</gene>
<evidence type="ECO:0000313" key="3">
    <source>
        <dbReference type="Proteomes" id="UP001152747"/>
    </source>
</evidence>